<dbReference type="GO" id="GO:0016887">
    <property type="term" value="F:ATP hydrolysis activity"/>
    <property type="evidence" value="ECO:0007669"/>
    <property type="project" value="InterPro"/>
</dbReference>
<dbReference type="PROSITE" id="PS00662">
    <property type="entry name" value="T2SP_E"/>
    <property type="match status" value="1"/>
</dbReference>
<keyword evidence="4" id="KW-1185">Reference proteome</keyword>
<protein>
    <submittedName>
        <fullName evidence="3">Twitching motility protein PilT</fullName>
    </submittedName>
</protein>
<evidence type="ECO:0000313" key="4">
    <source>
        <dbReference type="Proteomes" id="UP000243819"/>
    </source>
</evidence>
<dbReference type="CDD" id="cd01131">
    <property type="entry name" value="PilT"/>
    <property type="match status" value="1"/>
</dbReference>
<dbReference type="Proteomes" id="UP000243819">
    <property type="component" value="Unassembled WGS sequence"/>
</dbReference>
<dbReference type="NCBIfam" id="TIGR01420">
    <property type="entry name" value="pilT_fam"/>
    <property type="match status" value="1"/>
</dbReference>
<dbReference type="STRING" id="1120990.SAMN03080614_1001146"/>
<dbReference type="InterPro" id="IPR006321">
    <property type="entry name" value="PilT/PilU"/>
</dbReference>
<dbReference type="PANTHER" id="PTHR30486">
    <property type="entry name" value="TWITCHING MOTILITY PROTEIN PILT"/>
    <property type="match status" value="1"/>
</dbReference>
<accession>A0A1H9Y533</accession>
<dbReference type="OrthoDB" id="9808272at2"/>
<dbReference type="RefSeq" id="WP_091347909.1">
    <property type="nucleotide sequence ID" value="NZ_FOIF01000001.1"/>
</dbReference>
<dbReference type="SMART" id="SM00382">
    <property type="entry name" value="AAA"/>
    <property type="match status" value="1"/>
</dbReference>
<gene>
    <name evidence="3" type="ORF">SAMN03080614_1001146</name>
</gene>
<dbReference type="InterPro" id="IPR027417">
    <property type="entry name" value="P-loop_NTPase"/>
</dbReference>
<reference evidence="4" key="1">
    <citation type="submission" date="2016-10" db="EMBL/GenBank/DDBJ databases">
        <authorList>
            <person name="Varghese N."/>
            <person name="Submissions S."/>
        </authorList>
    </citation>
    <scope>NUCLEOTIDE SEQUENCE [LARGE SCALE GENOMIC DNA]</scope>
    <source>
        <strain evidence="4">DSM 13577</strain>
    </source>
</reference>
<name>A0A1H9Y533_9FIRM</name>
<dbReference type="InterPro" id="IPR050921">
    <property type="entry name" value="T4SS_GSP_E_ATPase"/>
</dbReference>
<sequence length="342" mass="38049">MIFKIFTNAAKFEASDIHLTINSPVIYRINGKLHIVSPELLTPEVLEEYATTLLEKSGYKGDLKNFTERDFSFELPGVNRFRVNVFKQRGYFSIVARIIPNTIPSWRTLGLPDSILSFTKLKKGLVLVTGPTGSGKSTTLAALLDIINTEKPCHIITLEDPIEFIHSNKRAIVNQREIGKDTSSFNEGLKAAMRQDPDVILVGEMRDFETIQTAITAAETGHLVFATLHTVSAAKTIDRIIDVFPGTQQNQIRTQLAETLQGVVAQQLLPTIDGKRTVAVEVLKANTAVQNLIRENKTYQLNSVIETGSKLGMISMEQSLKNLKIAGIISEETFREYCEVSR</sequence>
<dbReference type="Gene3D" id="3.30.450.90">
    <property type="match status" value="1"/>
</dbReference>
<evidence type="ECO:0000313" key="3">
    <source>
        <dbReference type="EMBL" id="SES63481.1"/>
    </source>
</evidence>
<dbReference type="InterPro" id="IPR003593">
    <property type="entry name" value="AAA+_ATPase"/>
</dbReference>
<organism evidence="3 4">
    <name type="scientific">Anaerobranca gottschalkii DSM 13577</name>
    <dbReference type="NCBI Taxonomy" id="1120990"/>
    <lineage>
        <taxon>Bacteria</taxon>
        <taxon>Bacillati</taxon>
        <taxon>Bacillota</taxon>
        <taxon>Clostridia</taxon>
        <taxon>Eubacteriales</taxon>
        <taxon>Proteinivoracaceae</taxon>
        <taxon>Anaerobranca</taxon>
    </lineage>
</organism>
<evidence type="ECO:0000259" key="2">
    <source>
        <dbReference type="PROSITE" id="PS00662"/>
    </source>
</evidence>
<dbReference type="Pfam" id="PF00437">
    <property type="entry name" value="T2SSE"/>
    <property type="match status" value="1"/>
</dbReference>
<evidence type="ECO:0000256" key="1">
    <source>
        <dbReference type="ARBA" id="ARBA00006611"/>
    </source>
</evidence>
<dbReference type="InterPro" id="IPR001482">
    <property type="entry name" value="T2SS/T4SS_dom"/>
</dbReference>
<dbReference type="AlphaFoldDB" id="A0A1H9Y533"/>
<proteinExistence type="inferred from homology"/>
<comment type="similarity">
    <text evidence="1">Belongs to the GSP E family.</text>
</comment>
<dbReference type="GO" id="GO:0005524">
    <property type="term" value="F:ATP binding"/>
    <property type="evidence" value="ECO:0007669"/>
    <property type="project" value="InterPro"/>
</dbReference>
<dbReference type="EMBL" id="FOIF01000001">
    <property type="protein sequence ID" value="SES63481.1"/>
    <property type="molecule type" value="Genomic_DNA"/>
</dbReference>
<feature type="domain" description="Bacterial type II secretion system protein E" evidence="2">
    <location>
        <begin position="193"/>
        <end position="207"/>
    </location>
</feature>
<dbReference type="SUPFAM" id="SSF52540">
    <property type="entry name" value="P-loop containing nucleoside triphosphate hydrolases"/>
    <property type="match status" value="1"/>
</dbReference>
<dbReference type="Gene3D" id="3.40.50.300">
    <property type="entry name" value="P-loop containing nucleotide triphosphate hydrolases"/>
    <property type="match status" value="1"/>
</dbReference>